<keyword evidence="3" id="KW-1185">Reference proteome</keyword>
<dbReference type="InterPro" id="IPR000600">
    <property type="entry name" value="ROK"/>
</dbReference>
<evidence type="ECO:0000256" key="1">
    <source>
        <dbReference type="ARBA" id="ARBA00006479"/>
    </source>
</evidence>
<gene>
    <name evidence="2" type="ORF">R5A26_19070</name>
</gene>
<dbReference type="PANTHER" id="PTHR18964:SF173">
    <property type="entry name" value="GLUCOKINASE"/>
    <property type="match status" value="1"/>
</dbReference>
<dbReference type="Gene3D" id="3.30.420.40">
    <property type="match status" value="2"/>
</dbReference>
<reference evidence="2 3" key="1">
    <citation type="submission" date="2023-10" db="EMBL/GenBank/DDBJ databases">
        <title>Characterization of rhizosphere-enriched actinobacteria from wheat plants lab-grown on chernevaya soil.</title>
        <authorList>
            <person name="Tikhonova E.N."/>
            <person name="Konopkin A."/>
            <person name="Kravchenko I.K."/>
        </authorList>
    </citation>
    <scope>NUCLEOTIDE SEQUENCE [LARGE SCALE GENOMIC DNA]</scope>
    <source>
        <strain evidence="2 3">RR29</strain>
    </source>
</reference>
<name>A0ABU4FBS4_9ACTN</name>
<comment type="similarity">
    <text evidence="1">Belongs to the ROK (NagC/XylR) family.</text>
</comment>
<dbReference type="EMBL" id="JAWMAJ010000058">
    <property type="protein sequence ID" value="MDV7218051.1"/>
    <property type="molecule type" value="Genomic_DNA"/>
</dbReference>
<proteinExistence type="inferred from homology"/>
<dbReference type="InterPro" id="IPR043129">
    <property type="entry name" value="ATPase_NBD"/>
</dbReference>
<dbReference type="SUPFAM" id="SSF53067">
    <property type="entry name" value="Actin-like ATPase domain"/>
    <property type="match status" value="1"/>
</dbReference>
<evidence type="ECO:0000313" key="3">
    <source>
        <dbReference type="Proteomes" id="UP001187346"/>
    </source>
</evidence>
<dbReference type="InterPro" id="IPR036390">
    <property type="entry name" value="WH_DNA-bd_sf"/>
</dbReference>
<dbReference type="Proteomes" id="UP001187346">
    <property type="component" value="Unassembled WGS sequence"/>
</dbReference>
<comment type="caution">
    <text evidence="2">The sequence shown here is derived from an EMBL/GenBank/DDBJ whole genome shotgun (WGS) entry which is preliminary data.</text>
</comment>
<sequence length="420" mass="43445">MPDEQLGALVTVLDLVRSGTARTRPQLSQVSGLGRTVVAQRVAQLIDSELLEETSAVVSTGGRPPRELRFRAEAGQLLVAELGATALCVGIADLAGTILVEHEETADIAAGPEAVLGRVEELFDGLLAARPSGGPPVWGVGIGVPGPVEFAAGRPMAPPIMPGWDGYPVRERFADRYDAPAWVDNDVNLMALGELRVGLAMDAADAVFLKIGSGIGAGLISAGHLHRGSQGAAGDVGHVAVVDDTSAVCRCGNTGCLEAVAGGAALGRQATEAARAGESRFLADRLTGPEPLHVADVVDAAAHGDPYAVELLVRSGQFIGRTLATLVNFYNPSLVVIGGSVAEAGDLFLAAIRQTVYRRSLPLATRDLRIVRSSLGERAGLHGAAFVVIDELFSPDRLAEWINHGAPAGFPGLTGPRPTG</sequence>
<protein>
    <submittedName>
        <fullName evidence="2">ROK family protein</fullName>
    </submittedName>
</protein>
<organism evidence="2 3">
    <name type="scientific">Streptomyces prunicolor</name>
    <dbReference type="NCBI Taxonomy" id="67348"/>
    <lineage>
        <taxon>Bacteria</taxon>
        <taxon>Bacillati</taxon>
        <taxon>Actinomycetota</taxon>
        <taxon>Actinomycetes</taxon>
        <taxon>Kitasatosporales</taxon>
        <taxon>Streptomycetaceae</taxon>
        <taxon>Streptomyces</taxon>
    </lineage>
</organism>
<evidence type="ECO:0000313" key="2">
    <source>
        <dbReference type="EMBL" id="MDV7218051.1"/>
    </source>
</evidence>
<dbReference type="InterPro" id="IPR036388">
    <property type="entry name" value="WH-like_DNA-bd_sf"/>
</dbReference>
<dbReference type="RefSeq" id="WP_317772223.1">
    <property type="nucleotide sequence ID" value="NZ_JAWMAJ010000058.1"/>
</dbReference>
<accession>A0ABU4FBS4</accession>
<dbReference type="PANTHER" id="PTHR18964">
    <property type="entry name" value="ROK (REPRESSOR, ORF, KINASE) FAMILY"/>
    <property type="match status" value="1"/>
</dbReference>
<dbReference type="Pfam" id="PF00480">
    <property type="entry name" value="ROK"/>
    <property type="match status" value="1"/>
</dbReference>
<dbReference type="Gene3D" id="1.10.10.10">
    <property type="entry name" value="Winged helix-like DNA-binding domain superfamily/Winged helix DNA-binding domain"/>
    <property type="match status" value="1"/>
</dbReference>
<dbReference type="InterPro" id="IPR049874">
    <property type="entry name" value="ROK_cs"/>
</dbReference>
<dbReference type="PROSITE" id="PS01125">
    <property type="entry name" value="ROK"/>
    <property type="match status" value="1"/>
</dbReference>
<dbReference type="SUPFAM" id="SSF46785">
    <property type="entry name" value="Winged helix' DNA-binding domain"/>
    <property type="match status" value="1"/>
</dbReference>